<sequence length="102" mass="11602">MGFDLCLPTKEAKNFNEMIRLQRVDEQRLFRGDDKRKSYRRRWLDCGDKMVGVMDWEELELKGEGLAGINVVVYYSTSIFRSAGIAFDVAESALVGASNVFA</sequence>
<evidence type="ECO:0000313" key="2">
    <source>
        <dbReference type="Proteomes" id="UP001603857"/>
    </source>
</evidence>
<evidence type="ECO:0000313" key="1">
    <source>
        <dbReference type="EMBL" id="KAL2334191.1"/>
    </source>
</evidence>
<dbReference type="InterPro" id="IPR036259">
    <property type="entry name" value="MFS_trans_sf"/>
</dbReference>
<accession>A0ABD1MEI1</accession>
<name>A0ABD1MEI1_9FABA</name>
<dbReference type="Gene3D" id="1.20.1250.20">
    <property type="entry name" value="MFS general substrate transporter like domains"/>
    <property type="match status" value="1"/>
</dbReference>
<reference evidence="1 2" key="1">
    <citation type="submission" date="2024-08" db="EMBL/GenBank/DDBJ databases">
        <title>Insights into the chromosomal genome structure of Flemingia macrophylla.</title>
        <authorList>
            <person name="Ding Y."/>
            <person name="Zhao Y."/>
            <person name="Bi W."/>
            <person name="Wu M."/>
            <person name="Zhao G."/>
            <person name="Gong Y."/>
            <person name="Li W."/>
            <person name="Zhang P."/>
        </authorList>
    </citation>
    <scope>NUCLEOTIDE SEQUENCE [LARGE SCALE GENOMIC DNA]</scope>
    <source>
        <strain evidence="1">DYQJB</strain>
        <tissue evidence="1">Leaf</tissue>
    </source>
</reference>
<protein>
    <submittedName>
        <fullName evidence="1">Uncharacterized protein</fullName>
    </submittedName>
</protein>
<proteinExistence type="predicted"/>
<gene>
    <name evidence="1" type="ORF">Fmac_015404</name>
</gene>
<dbReference type="EMBL" id="JBGMDY010000005">
    <property type="protein sequence ID" value="KAL2334191.1"/>
    <property type="molecule type" value="Genomic_DNA"/>
</dbReference>
<dbReference type="Proteomes" id="UP001603857">
    <property type="component" value="Unassembled WGS sequence"/>
</dbReference>
<keyword evidence="2" id="KW-1185">Reference proteome</keyword>
<organism evidence="1 2">
    <name type="scientific">Flemingia macrophylla</name>
    <dbReference type="NCBI Taxonomy" id="520843"/>
    <lineage>
        <taxon>Eukaryota</taxon>
        <taxon>Viridiplantae</taxon>
        <taxon>Streptophyta</taxon>
        <taxon>Embryophyta</taxon>
        <taxon>Tracheophyta</taxon>
        <taxon>Spermatophyta</taxon>
        <taxon>Magnoliopsida</taxon>
        <taxon>eudicotyledons</taxon>
        <taxon>Gunneridae</taxon>
        <taxon>Pentapetalae</taxon>
        <taxon>rosids</taxon>
        <taxon>fabids</taxon>
        <taxon>Fabales</taxon>
        <taxon>Fabaceae</taxon>
        <taxon>Papilionoideae</taxon>
        <taxon>50 kb inversion clade</taxon>
        <taxon>NPAAA clade</taxon>
        <taxon>indigoferoid/millettioid clade</taxon>
        <taxon>Phaseoleae</taxon>
        <taxon>Flemingia</taxon>
    </lineage>
</organism>
<dbReference type="AlphaFoldDB" id="A0ABD1MEI1"/>
<comment type="caution">
    <text evidence="1">The sequence shown here is derived from an EMBL/GenBank/DDBJ whole genome shotgun (WGS) entry which is preliminary data.</text>
</comment>